<feature type="region of interest" description="Disordered" evidence="1">
    <location>
        <begin position="109"/>
        <end position="139"/>
    </location>
</feature>
<reference evidence="2" key="1">
    <citation type="submission" date="2024-05" db="EMBL/GenBank/DDBJ databases">
        <title>Planctomycetes of the genus Singulisphaera possess chitinolytic capabilities.</title>
        <authorList>
            <person name="Ivanova A."/>
        </authorList>
    </citation>
    <scope>NUCLEOTIDE SEQUENCE</scope>
    <source>
        <strain evidence="2">Ch08T</strain>
    </source>
</reference>
<dbReference type="AlphaFoldDB" id="A0AAU7CHT8"/>
<proteinExistence type="predicted"/>
<sequence length="435" mass="45163">MSVDRKEGRRTNHRAFRPTLEHETLETRVLMSGKTSKLPGAVFLRNPKPGIAFQNNNPEFLSAGAPRFPVAQYPRGNKIATQTAHGGQSVIVAAPDGSHFRISLTQFIPPAGQGQSQTASGSTVPGTQNPIQGQVPGAGPVQPIGTVRAYAMSRGRVGLIIDGTTTQSELNISPQPFPQRKGYAHSFAYGQANQSKVLNIGQITVNSGQIGAILGFHTADLSGPLVSVGTTAIDRIAFNNLLPGASIQTNGDLNTLDVLNNVKLDRGPGIVIGRDLNLFNVGQDATFLNGASLNVGRFLGATPQPPKGTGTGSNFLALNQALLGTGTSTSLPSLSGYIQGDLTLGSGSIFTAAAGIANSSIISINGVPSSTPAAFLVNGFVNAPDADQIAIPNLPSGIFSNVFSISPEGQLTVNFNIVVRNGSNNPKFVDLNPNA</sequence>
<evidence type="ECO:0000256" key="1">
    <source>
        <dbReference type="SAM" id="MobiDB-lite"/>
    </source>
</evidence>
<protein>
    <submittedName>
        <fullName evidence="2">Uncharacterized protein</fullName>
    </submittedName>
</protein>
<evidence type="ECO:0000313" key="2">
    <source>
        <dbReference type="EMBL" id="XBH04939.1"/>
    </source>
</evidence>
<organism evidence="2">
    <name type="scientific">Singulisphaera sp. Ch08</name>
    <dbReference type="NCBI Taxonomy" id="3120278"/>
    <lineage>
        <taxon>Bacteria</taxon>
        <taxon>Pseudomonadati</taxon>
        <taxon>Planctomycetota</taxon>
        <taxon>Planctomycetia</taxon>
        <taxon>Isosphaerales</taxon>
        <taxon>Isosphaeraceae</taxon>
        <taxon>Singulisphaera</taxon>
    </lineage>
</organism>
<feature type="compositionally biased region" description="Polar residues" evidence="1">
    <location>
        <begin position="113"/>
        <end position="132"/>
    </location>
</feature>
<dbReference type="RefSeq" id="WP_406697745.1">
    <property type="nucleotide sequence ID" value="NZ_CP155447.1"/>
</dbReference>
<gene>
    <name evidence="2" type="ORF">V5E97_02660</name>
</gene>
<accession>A0AAU7CHT8</accession>
<dbReference type="EMBL" id="CP155447">
    <property type="protein sequence ID" value="XBH04939.1"/>
    <property type="molecule type" value="Genomic_DNA"/>
</dbReference>
<name>A0AAU7CHT8_9BACT</name>